<dbReference type="GO" id="GO:0004519">
    <property type="term" value="F:endonuclease activity"/>
    <property type="evidence" value="ECO:0007669"/>
    <property type="project" value="InterPro"/>
</dbReference>
<dbReference type="AlphaFoldDB" id="A0A0P1FI82"/>
<feature type="domain" description="Phage terminase large subunit GpA ATPase" evidence="2">
    <location>
        <begin position="10"/>
        <end position="252"/>
    </location>
</feature>
<proteinExistence type="predicted"/>
<sequence>MIPWSSAAHNGGYRRVVAVTSAQSGKTDSMLDIIGARLDQRPAPIIYVGPTKDFLTDQFEPRLMGLLDEAESLTNKVVRGRRMKKTLKHVAGVRIRLAHAGSSSALKSDPAALALIDEFDEMMANVKGQGDVLGLVEARGETYADFVTAITSTPARGLVEVELDEDTGLEFWGISDTDDLESPIWKLFQEGTRHHWAWPCRHCSEYFVPRFRQLQWPKGATPSQAKRSVYLSCPRCGGVHTNDDKEWMNARGAMVAPGQQIALVDDGPSVTGAPTDSSTLSMWTSGLCSPFVSWGQRAETYLTALQSGDEDRVQTAMNASFGECYSMTASGDVPEWQEVWERRLPYEPGTVPSGGLRLVMGVDVQKFSLYFVIRAFGARGTSWLVDYGQLHGPTETDEVWSQLAEMMLQPIAGMQIERVFIDSGFRPDKPEQGNEHKVYEFCRRFSWLCWPTKGRDVMTPPYRISKIEVKPDGKRALYSVNLALLSTDFFKSLVVSRLRTPIDVPGAFYVHSDVDEDYCRQVTSEARILKGGKPQWVKRSRDNHLLDCEALCAAIGYTLNVQRIPEGVQRSDGGSPPLTPEADTAEGDPPPSPPQKSGGGGTYRNRFQRSGSRLNG</sequence>
<dbReference type="InterPro" id="IPR046454">
    <property type="entry name" value="GpA_endonuclease"/>
</dbReference>
<organism evidence="4 5">
    <name type="scientific">Thalassobacter stenotrophicus</name>
    <dbReference type="NCBI Taxonomy" id="266809"/>
    <lineage>
        <taxon>Bacteria</taxon>
        <taxon>Pseudomonadati</taxon>
        <taxon>Pseudomonadota</taxon>
        <taxon>Alphaproteobacteria</taxon>
        <taxon>Rhodobacterales</taxon>
        <taxon>Roseobacteraceae</taxon>
        <taxon>Thalassobacter</taxon>
    </lineage>
</organism>
<evidence type="ECO:0000313" key="4">
    <source>
        <dbReference type="EMBL" id="CUH60243.1"/>
    </source>
</evidence>
<gene>
    <name evidence="4" type="ORF">THS5294_01532</name>
</gene>
<protein>
    <submittedName>
        <fullName evidence="4">Bacteriophage tail assembly protein</fullName>
    </submittedName>
</protein>
<dbReference type="Pfam" id="PF05876">
    <property type="entry name" value="GpA_ATPase"/>
    <property type="match status" value="1"/>
</dbReference>
<evidence type="ECO:0000259" key="3">
    <source>
        <dbReference type="Pfam" id="PF20454"/>
    </source>
</evidence>
<reference evidence="4 5" key="1">
    <citation type="submission" date="2015-09" db="EMBL/GenBank/DDBJ databases">
        <authorList>
            <consortium name="Swine Surveillance"/>
        </authorList>
    </citation>
    <scope>NUCLEOTIDE SEQUENCE [LARGE SCALE GENOMIC DNA]</scope>
    <source>
        <strain evidence="4 5">CECT 5294</strain>
    </source>
</reference>
<dbReference type="EMBL" id="CYRX01000025">
    <property type="protein sequence ID" value="CUH60243.1"/>
    <property type="molecule type" value="Genomic_DNA"/>
</dbReference>
<name>A0A0P1FI82_9RHOB</name>
<dbReference type="InterPro" id="IPR046453">
    <property type="entry name" value="GpA_ATPase"/>
</dbReference>
<feature type="domain" description="Terminase large subunit GpA endonuclease" evidence="3">
    <location>
        <begin position="281"/>
        <end position="563"/>
    </location>
</feature>
<dbReference type="Pfam" id="PF20454">
    <property type="entry name" value="GpA_nuclease"/>
    <property type="match status" value="1"/>
</dbReference>
<evidence type="ECO:0000313" key="5">
    <source>
        <dbReference type="Proteomes" id="UP000051298"/>
    </source>
</evidence>
<dbReference type="Proteomes" id="UP000051298">
    <property type="component" value="Unassembled WGS sequence"/>
</dbReference>
<evidence type="ECO:0000259" key="2">
    <source>
        <dbReference type="Pfam" id="PF05876"/>
    </source>
</evidence>
<accession>A0A0P1FI82</accession>
<dbReference type="GO" id="GO:0016887">
    <property type="term" value="F:ATP hydrolysis activity"/>
    <property type="evidence" value="ECO:0007669"/>
    <property type="project" value="InterPro"/>
</dbReference>
<evidence type="ECO:0000256" key="1">
    <source>
        <dbReference type="SAM" id="MobiDB-lite"/>
    </source>
</evidence>
<feature type="region of interest" description="Disordered" evidence="1">
    <location>
        <begin position="567"/>
        <end position="616"/>
    </location>
</feature>